<evidence type="ECO:0000256" key="1">
    <source>
        <dbReference type="ARBA" id="ARBA00004651"/>
    </source>
</evidence>
<comment type="caution">
    <text evidence="12">The sequence shown here is derived from an EMBL/GenBank/DDBJ whole genome shotgun (WGS) entry which is preliminary data.</text>
</comment>
<keyword evidence="6" id="KW-0677">Repeat</keyword>
<keyword evidence="7" id="KW-0106">Calcium</keyword>
<protein>
    <recommendedName>
        <fullName evidence="14">Transient receptor potential cation channel subfamily V member 6</fullName>
    </recommendedName>
</protein>
<feature type="transmembrane region" description="Helical" evidence="11">
    <location>
        <begin position="743"/>
        <end position="764"/>
    </location>
</feature>
<feature type="transmembrane region" description="Helical" evidence="11">
    <location>
        <begin position="299"/>
        <end position="318"/>
    </location>
</feature>
<reference evidence="12" key="1">
    <citation type="journal article" date="2023" name="Mol. Biol. Evol.">
        <title>Third-Generation Sequencing Reveals the Adaptive Role of the Epigenome in Three Deep-Sea Polychaetes.</title>
        <authorList>
            <person name="Perez M."/>
            <person name="Aroh O."/>
            <person name="Sun Y."/>
            <person name="Lan Y."/>
            <person name="Juniper S.K."/>
            <person name="Young C.R."/>
            <person name="Angers B."/>
            <person name="Qian P.Y."/>
        </authorList>
    </citation>
    <scope>NUCLEOTIDE SEQUENCE</scope>
    <source>
        <strain evidence="12">P08H-3</strain>
    </source>
</reference>
<evidence type="ECO:0000256" key="7">
    <source>
        <dbReference type="ARBA" id="ARBA00022837"/>
    </source>
</evidence>
<evidence type="ECO:0000313" key="13">
    <source>
        <dbReference type="Proteomes" id="UP001208570"/>
    </source>
</evidence>
<dbReference type="InterPro" id="IPR002110">
    <property type="entry name" value="Ankyrin_rpt"/>
</dbReference>
<evidence type="ECO:0000256" key="5">
    <source>
        <dbReference type="ARBA" id="ARBA00022673"/>
    </source>
</evidence>
<keyword evidence="2" id="KW-0813">Transport</keyword>
<keyword evidence="10" id="KW-0040">ANK repeat</keyword>
<dbReference type="Pfam" id="PF00023">
    <property type="entry name" value="Ank"/>
    <property type="match status" value="1"/>
</dbReference>
<feature type="transmembrane region" description="Helical" evidence="11">
    <location>
        <begin position="561"/>
        <end position="587"/>
    </location>
</feature>
<dbReference type="InterPro" id="IPR024862">
    <property type="entry name" value="TRPV"/>
</dbReference>
<gene>
    <name evidence="12" type="ORF">LSH36_102g00043</name>
</gene>
<keyword evidence="8" id="KW-0406">Ion transport</keyword>
<comment type="subcellular location">
    <subcellularLocation>
        <location evidence="1">Cell membrane</location>
        <topology evidence="1">Multi-pass membrane protein</topology>
    </subcellularLocation>
</comment>
<keyword evidence="11" id="KW-0472">Membrane</keyword>
<organism evidence="12 13">
    <name type="scientific">Paralvinella palmiformis</name>
    <dbReference type="NCBI Taxonomy" id="53620"/>
    <lineage>
        <taxon>Eukaryota</taxon>
        <taxon>Metazoa</taxon>
        <taxon>Spiralia</taxon>
        <taxon>Lophotrochozoa</taxon>
        <taxon>Annelida</taxon>
        <taxon>Polychaeta</taxon>
        <taxon>Sedentaria</taxon>
        <taxon>Canalipalpata</taxon>
        <taxon>Terebellida</taxon>
        <taxon>Terebelliformia</taxon>
        <taxon>Alvinellidae</taxon>
        <taxon>Paralvinella</taxon>
    </lineage>
</organism>
<feature type="transmembrane region" description="Helical" evidence="11">
    <location>
        <begin position="638"/>
        <end position="655"/>
    </location>
</feature>
<name>A0AAD9N9T4_9ANNE</name>
<dbReference type="Gene3D" id="1.25.40.20">
    <property type="entry name" value="Ankyrin repeat-containing domain"/>
    <property type="match status" value="1"/>
</dbReference>
<feature type="transmembrane region" description="Helical" evidence="11">
    <location>
        <begin position="608"/>
        <end position="632"/>
    </location>
</feature>
<sequence>MTASLDLSSAAGSDRYNLTARRHTITLPIGRQNYVDPENDRAYSTDSNGYQPLYLPVKQPAALGSSFAANRRICRKKSVSFSNLIDDNFSLRSDVNLYTGYSNGKEREPFRDLNSDVFVHRKRRKPVLSLDVESGRLFPEPRGVNLLWDQDEVNAYLKQLEGHRRDLSYLREQLHSAAMDNEFGKVRTLCVFLATNGHSLVEDGLLGEKYKESALVAAIVKGSTESALILIDFGGPTLILKQYITKQYAEVLPLHLAIIKQNAMLVDYMLMAADEATRLEMINSKARSKDIHDVCICPWIPMALAASVGSINIVEILLKRGANLLIKDQDTGNTILHILANVAITAPDVAKKSLYRLLNSFEVKSWWKKHQPLTDGNLSSTFLRMTNNAGFTPMSYAVSLGATEFAAAILDLNHVYTFPQWYLGPKKACLYDISEIDPAAPTHSDDVPSVLEMYAYVTSDKCLAFGKTAHLYHAMQNKFQAYRSWFIAFFVYHFLVMVCFTVACTYYDVPPIFAPLLWKDSHASLNSASEGKAGGGPVGRWLVDERNLEHWKKYTIQSLELFVFISAGIYFSLDLNHFFSTFIKYVVRSKHRHYPLQKHAKLWVLSQFDSMSVMLFIFSSSVISLFVLRLLRAQYQDLLYSLALVTGWSFMLFFIRAVKNIGIFTAIMHRIVVRELAYFLVLFLIGTVACGTGMYMLLSMTDPENQKEGRSIVQTFFIFFKVLVGLDEFDVVEHIGRAWAAKILFTVFVLFCHILLLNTLIAAMNNRYTGLADMKKVLWMQSRTRSVLFLERRLARCIRPNHGFEKLGKETNDLWVLAREEANSEHPLINFGFDDDVLSMR</sequence>
<dbReference type="EMBL" id="JAODUP010000102">
    <property type="protein sequence ID" value="KAK2162160.1"/>
    <property type="molecule type" value="Genomic_DNA"/>
</dbReference>
<feature type="transmembrane region" description="Helical" evidence="11">
    <location>
        <begin position="676"/>
        <end position="698"/>
    </location>
</feature>
<keyword evidence="11" id="KW-1133">Transmembrane helix</keyword>
<evidence type="ECO:0008006" key="14">
    <source>
        <dbReference type="Google" id="ProtNLM"/>
    </source>
</evidence>
<keyword evidence="4" id="KW-0109">Calcium transport</keyword>
<dbReference type="GO" id="GO:0005262">
    <property type="term" value="F:calcium channel activity"/>
    <property type="evidence" value="ECO:0007669"/>
    <property type="project" value="UniProtKB-KW"/>
</dbReference>
<evidence type="ECO:0000313" key="12">
    <source>
        <dbReference type="EMBL" id="KAK2162160.1"/>
    </source>
</evidence>
<evidence type="ECO:0000256" key="11">
    <source>
        <dbReference type="SAM" id="Phobius"/>
    </source>
</evidence>
<dbReference type="PROSITE" id="PS50088">
    <property type="entry name" value="ANK_REPEAT"/>
    <property type="match status" value="1"/>
</dbReference>
<dbReference type="PANTHER" id="PTHR10582:SF2">
    <property type="entry name" value="INACTIVE"/>
    <property type="match status" value="1"/>
</dbReference>
<evidence type="ECO:0000256" key="8">
    <source>
        <dbReference type="ARBA" id="ARBA00023065"/>
    </source>
</evidence>
<feature type="repeat" description="ANK" evidence="10">
    <location>
        <begin position="301"/>
        <end position="329"/>
    </location>
</feature>
<keyword evidence="9" id="KW-0407">Ion channel</keyword>
<dbReference type="Proteomes" id="UP001208570">
    <property type="component" value="Unassembled WGS sequence"/>
</dbReference>
<evidence type="ECO:0000256" key="2">
    <source>
        <dbReference type="ARBA" id="ARBA00022448"/>
    </source>
</evidence>
<evidence type="ECO:0000256" key="4">
    <source>
        <dbReference type="ARBA" id="ARBA00022568"/>
    </source>
</evidence>
<accession>A0AAD9N9T4</accession>
<dbReference type="PANTHER" id="PTHR10582">
    <property type="entry name" value="TRANSIENT RECEPTOR POTENTIAL ION CHANNEL PROTEIN"/>
    <property type="match status" value="1"/>
</dbReference>
<keyword evidence="5" id="KW-0107">Calcium channel</keyword>
<dbReference type="InterPro" id="IPR036770">
    <property type="entry name" value="Ankyrin_rpt-contain_sf"/>
</dbReference>
<dbReference type="AlphaFoldDB" id="A0AAD9N9T4"/>
<proteinExistence type="predicted"/>
<keyword evidence="3" id="KW-1003">Cell membrane</keyword>
<evidence type="ECO:0000256" key="3">
    <source>
        <dbReference type="ARBA" id="ARBA00022475"/>
    </source>
</evidence>
<dbReference type="GO" id="GO:0098703">
    <property type="term" value="P:calcium ion import across plasma membrane"/>
    <property type="evidence" value="ECO:0007669"/>
    <property type="project" value="TreeGrafter"/>
</dbReference>
<dbReference type="GO" id="GO:0005886">
    <property type="term" value="C:plasma membrane"/>
    <property type="evidence" value="ECO:0007669"/>
    <property type="project" value="UniProtKB-SubCell"/>
</dbReference>
<feature type="transmembrane region" description="Helical" evidence="11">
    <location>
        <begin position="485"/>
        <end position="509"/>
    </location>
</feature>
<evidence type="ECO:0000256" key="6">
    <source>
        <dbReference type="ARBA" id="ARBA00022737"/>
    </source>
</evidence>
<keyword evidence="13" id="KW-1185">Reference proteome</keyword>
<dbReference type="SMART" id="SM00248">
    <property type="entry name" value="ANK"/>
    <property type="match status" value="4"/>
</dbReference>
<evidence type="ECO:0000256" key="10">
    <source>
        <dbReference type="PROSITE-ProRule" id="PRU00023"/>
    </source>
</evidence>
<keyword evidence="11" id="KW-0812">Transmembrane</keyword>
<evidence type="ECO:0000256" key="9">
    <source>
        <dbReference type="ARBA" id="ARBA00023303"/>
    </source>
</evidence>
<dbReference type="SUPFAM" id="SSF48403">
    <property type="entry name" value="Ankyrin repeat"/>
    <property type="match status" value="1"/>
</dbReference>